<dbReference type="Proteomes" id="UP001531446">
    <property type="component" value="Segment"/>
</dbReference>
<dbReference type="CDD" id="cd00397">
    <property type="entry name" value="DNA_BRE_C"/>
    <property type="match status" value="1"/>
</dbReference>
<dbReference type="SUPFAM" id="SSF56349">
    <property type="entry name" value="DNA breaking-rejoining enzymes"/>
    <property type="match status" value="1"/>
</dbReference>
<dbReference type="Gene3D" id="1.10.443.10">
    <property type="entry name" value="Intergrase catalytic core"/>
    <property type="match status" value="1"/>
</dbReference>
<dbReference type="PROSITE" id="PS51898">
    <property type="entry name" value="TYR_RECOMBINASE"/>
    <property type="match status" value="1"/>
</dbReference>
<name>A0ABM9HVJ9_9VIRU</name>
<keyword evidence="2 4" id="KW-0238">DNA-binding</keyword>
<keyword evidence="5" id="KW-0175">Coiled coil</keyword>
<feature type="domain" description="Tyr recombinase" evidence="6">
    <location>
        <begin position="114"/>
        <end position="327"/>
    </location>
</feature>
<sequence length="388" mass="45660">MDDQLIQTFFNSNSYSANTRRLYTLILENYRTFQNISLEELLNEAEKEEDEGVKRRRRRINLRVSNWKANLEAEGKSPHTIKSYVNAVIGFYDYYDITPPKIKNKQGDLGLEQNQGRLLKREEIRKMVDSGDTRTRAIIYSLALTGLSQAELRKITIQQLLQAASDALNRPIRTIEDFLDAEKDLDNEILTIYITRTKVHHRFFTFIPPEATRQIIAYLRERLHSKNTKIRPTLEGKIFVMYDGQPITEHAMREVIVNAGEKAGFQRNKEGAFAWWRGHALRKYFVSTIKNKTGNIELAEWLIGHKPRYTDNTYWFKDVEDMKKSYIQALEFLSIDGGRVTDFQSKEYRDIMKHLDGVKWILELLDEDPKFRDDARTALKRRQKNHDF</sequence>
<dbReference type="PROSITE" id="PS51900">
    <property type="entry name" value="CB"/>
    <property type="match status" value="1"/>
</dbReference>
<dbReference type="InterPro" id="IPR011010">
    <property type="entry name" value="DNA_brk_join_enz"/>
</dbReference>
<dbReference type="InterPro" id="IPR002104">
    <property type="entry name" value="Integrase_catalytic"/>
</dbReference>
<gene>
    <name evidence="8" type="ORF">CTG158_LOCUS32</name>
</gene>
<evidence type="ECO:0000256" key="5">
    <source>
        <dbReference type="SAM" id="Coils"/>
    </source>
</evidence>
<protein>
    <submittedName>
        <fullName evidence="8">Integrase</fullName>
    </submittedName>
</protein>
<dbReference type="PANTHER" id="PTHR30349">
    <property type="entry name" value="PHAGE INTEGRASE-RELATED"/>
    <property type="match status" value="1"/>
</dbReference>
<dbReference type="InterPro" id="IPR013762">
    <property type="entry name" value="Integrase-like_cat_sf"/>
</dbReference>
<keyword evidence="3" id="KW-0233">DNA recombination</keyword>
<reference evidence="8" key="1">
    <citation type="submission" date="2022-10" db="EMBL/GenBank/DDBJ databases">
        <authorList>
            <person name="Bize A."/>
        </authorList>
    </citation>
    <scope>NUCLEOTIDE SEQUENCE [LARGE SCALE GENOMIC DNA]</scope>
</reference>
<evidence type="ECO:0000313" key="8">
    <source>
        <dbReference type="EMBL" id="CAI4043396.1"/>
    </source>
</evidence>
<evidence type="ECO:0000256" key="2">
    <source>
        <dbReference type="ARBA" id="ARBA00023125"/>
    </source>
</evidence>
<evidence type="ECO:0000256" key="3">
    <source>
        <dbReference type="ARBA" id="ARBA00023172"/>
    </source>
</evidence>
<organism evidence="8 9">
    <name type="scientific">uncultured archaeal virus</name>
    <dbReference type="NCBI Taxonomy" id="1960247"/>
    <lineage>
        <taxon>Viruses</taxon>
        <taxon>environmental samples</taxon>
    </lineage>
</organism>
<proteinExistence type="inferred from homology"/>
<keyword evidence="9" id="KW-1185">Reference proteome</keyword>
<evidence type="ECO:0000256" key="1">
    <source>
        <dbReference type="ARBA" id="ARBA00008857"/>
    </source>
</evidence>
<evidence type="ECO:0000256" key="4">
    <source>
        <dbReference type="PROSITE-ProRule" id="PRU01248"/>
    </source>
</evidence>
<evidence type="ECO:0000259" key="6">
    <source>
        <dbReference type="PROSITE" id="PS51898"/>
    </source>
</evidence>
<feature type="coiled-coil region" evidence="5">
    <location>
        <begin position="31"/>
        <end position="58"/>
    </location>
</feature>
<evidence type="ECO:0000313" key="9">
    <source>
        <dbReference type="Proteomes" id="UP001531446"/>
    </source>
</evidence>
<dbReference type="EMBL" id="OX365879">
    <property type="protein sequence ID" value="CAI4043396.1"/>
    <property type="molecule type" value="Genomic_DNA"/>
</dbReference>
<dbReference type="PANTHER" id="PTHR30349:SF41">
    <property type="entry name" value="INTEGRASE_RECOMBINASE PROTEIN MJ0367-RELATED"/>
    <property type="match status" value="1"/>
</dbReference>
<accession>A0ABM9HVJ9</accession>
<comment type="similarity">
    <text evidence="1">Belongs to the 'phage' integrase family.</text>
</comment>
<dbReference type="InterPro" id="IPR050090">
    <property type="entry name" value="Tyrosine_recombinase_XerCD"/>
</dbReference>
<dbReference type="InterPro" id="IPR044068">
    <property type="entry name" value="CB"/>
</dbReference>
<evidence type="ECO:0000259" key="7">
    <source>
        <dbReference type="PROSITE" id="PS51900"/>
    </source>
</evidence>
<feature type="domain" description="Core-binding (CB)" evidence="7">
    <location>
        <begin position="1"/>
        <end position="96"/>
    </location>
</feature>